<dbReference type="Gene3D" id="3.40.50.360">
    <property type="match status" value="1"/>
</dbReference>
<evidence type="ECO:0000256" key="5">
    <source>
        <dbReference type="ARBA" id="ARBA00023136"/>
    </source>
</evidence>
<dbReference type="InterPro" id="IPR029039">
    <property type="entry name" value="Flavoprotein-like_sf"/>
</dbReference>
<evidence type="ECO:0000256" key="4">
    <source>
        <dbReference type="ARBA" id="ARBA00023002"/>
    </source>
</evidence>
<proteinExistence type="inferred from homology"/>
<reference evidence="9 10" key="1">
    <citation type="submission" date="2024-04" db="EMBL/GenBank/DDBJ databases">
        <title>A novel species isolated from cricket.</title>
        <authorList>
            <person name="Wang H.-C."/>
        </authorList>
    </citation>
    <scope>NUCLEOTIDE SEQUENCE [LARGE SCALE GENOMIC DNA]</scope>
    <source>
        <strain evidence="9 10">WL0021</strain>
    </source>
</reference>
<dbReference type="Proteomes" id="UP001418637">
    <property type="component" value="Unassembled WGS sequence"/>
</dbReference>
<keyword evidence="5" id="KW-0472">Membrane</keyword>
<keyword evidence="7" id="KW-1003">Cell membrane</keyword>
<dbReference type="EC" id="1.3.5.3" evidence="7"/>
<gene>
    <name evidence="7 9" type="primary">hemG</name>
    <name evidence="9" type="ORF">WJT86_04235</name>
</gene>
<comment type="cofactor">
    <cofactor evidence="7">
        <name>FMN</name>
        <dbReference type="ChEBI" id="CHEBI:58210"/>
    </cofactor>
    <text evidence="7">Binds 1 FMN non-covalently per subunit.</text>
</comment>
<evidence type="ECO:0000313" key="9">
    <source>
        <dbReference type="EMBL" id="MEN3930270.1"/>
    </source>
</evidence>
<comment type="catalytic activity">
    <reaction evidence="7">
        <text>protoporphyrinogen IX + 3 a ubiquinone = protoporphyrin IX + 3 a ubiquinol</text>
        <dbReference type="Rhea" id="RHEA:63936"/>
        <dbReference type="Rhea" id="RHEA-COMP:9565"/>
        <dbReference type="Rhea" id="RHEA-COMP:9566"/>
        <dbReference type="ChEBI" id="CHEBI:16389"/>
        <dbReference type="ChEBI" id="CHEBI:17976"/>
        <dbReference type="ChEBI" id="CHEBI:57306"/>
        <dbReference type="ChEBI" id="CHEBI:57307"/>
    </reaction>
</comment>
<dbReference type="Pfam" id="PF12724">
    <property type="entry name" value="Flavodoxin_5"/>
    <property type="match status" value="1"/>
</dbReference>
<keyword evidence="1 7" id="KW-0285">Flavoprotein</keyword>
<comment type="caution">
    <text evidence="9">The sequence shown here is derived from an EMBL/GenBank/DDBJ whole genome shotgun (WGS) entry which is preliminary data.</text>
</comment>
<dbReference type="InterPro" id="IPR044264">
    <property type="entry name" value="HemG"/>
</dbReference>
<dbReference type="PANTHER" id="PTHR38030">
    <property type="entry name" value="PROTOPORPHYRINOGEN IX DEHYDROGENASE [MENAQUINONE]"/>
    <property type="match status" value="1"/>
</dbReference>
<dbReference type="EMBL" id="JBBYXI010000001">
    <property type="protein sequence ID" value="MEN3930270.1"/>
    <property type="molecule type" value="Genomic_DNA"/>
</dbReference>
<evidence type="ECO:0000259" key="8">
    <source>
        <dbReference type="Pfam" id="PF12724"/>
    </source>
</evidence>
<comment type="function">
    <text evidence="7">Catalyzes the 6-electron oxidation of protoporphyrinogen IX to form protoporphyrin IX; under anaerobic conditions uses menaquinone as an electron acceptor, under aerobic conditions uses ubiquinone as an electron acceptor.</text>
</comment>
<name>A0ABV0BH25_9HYPH</name>
<dbReference type="GO" id="GO:0016491">
    <property type="term" value="F:oxidoreductase activity"/>
    <property type="evidence" value="ECO:0007669"/>
    <property type="project" value="UniProtKB-KW"/>
</dbReference>
<comment type="similarity">
    <text evidence="7">Belongs to the HemG family.</text>
</comment>
<accession>A0ABV0BH25</accession>
<comment type="catalytic activity">
    <reaction evidence="7">
        <text>protoporphyrinogen IX + 3 a menaquinone = protoporphyrin IX + 3 a menaquinol</text>
        <dbReference type="Rhea" id="RHEA:27409"/>
        <dbReference type="Rhea" id="RHEA-COMP:9537"/>
        <dbReference type="Rhea" id="RHEA-COMP:9539"/>
        <dbReference type="ChEBI" id="CHEBI:16374"/>
        <dbReference type="ChEBI" id="CHEBI:18151"/>
        <dbReference type="ChEBI" id="CHEBI:57306"/>
        <dbReference type="ChEBI" id="CHEBI:57307"/>
        <dbReference type="EC" id="1.3.5.3"/>
    </reaction>
</comment>
<feature type="domain" description="Flavodoxin" evidence="8">
    <location>
        <begin position="5"/>
        <end position="152"/>
    </location>
</feature>
<evidence type="ECO:0000256" key="2">
    <source>
        <dbReference type="ARBA" id="ARBA00022643"/>
    </source>
</evidence>
<keyword evidence="4 7" id="KW-0560">Oxidoreductase</keyword>
<keyword evidence="10" id="KW-1185">Reference proteome</keyword>
<comment type="pathway">
    <text evidence="7">Porphyrin-containing compound metabolism; protoporphyrin-IX biosynthesis; protoporphyrin-IX from protoporphyrinogen-IX: step 1/1.</text>
</comment>
<comment type="catalytic activity">
    <reaction evidence="7">
        <text>protoporphyrinogen IX + 3 a quinone = protoporphyrin IX + 3 a quinol</text>
        <dbReference type="Rhea" id="RHEA:65032"/>
        <dbReference type="ChEBI" id="CHEBI:24646"/>
        <dbReference type="ChEBI" id="CHEBI:57306"/>
        <dbReference type="ChEBI" id="CHEBI:57307"/>
        <dbReference type="ChEBI" id="CHEBI:132124"/>
        <dbReference type="EC" id="1.3.5.3"/>
    </reaction>
</comment>
<dbReference type="SUPFAM" id="SSF52218">
    <property type="entry name" value="Flavoproteins"/>
    <property type="match status" value="1"/>
</dbReference>
<evidence type="ECO:0000256" key="3">
    <source>
        <dbReference type="ARBA" id="ARBA00022741"/>
    </source>
</evidence>
<evidence type="ECO:0000256" key="1">
    <source>
        <dbReference type="ARBA" id="ARBA00022630"/>
    </source>
</evidence>
<sequence>MAKILILFSSTDGHTRQVVDYMISKLPPEHAVTIENIDEEKAVQLESYDAVLMAASIRYGHFSKASIRFANKNASTLNMMPSAFFGFCLTARKPHKRTPETNVYLRKFLQRTGWSPKISAAIAGGLFYPRYKWFDRIAIQMIMRMTGGETDTRKEIVYTDWTQVDDLTDRVHQIVAEAVS</sequence>
<dbReference type="NCBIfam" id="NF008316">
    <property type="entry name" value="PRK11104.1"/>
    <property type="match status" value="1"/>
</dbReference>
<dbReference type="RefSeq" id="WP_346336232.1">
    <property type="nucleotide sequence ID" value="NZ_JBBYXI010000001.1"/>
</dbReference>
<organism evidence="9 10">
    <name type="scientific">Hohaiivirga grylli</name>
    <dbReference type="NCBI Taxonomy" id="3133970"/>
    <lineage>
        <taxon>Bacteria</taxon>
        <taxon>Pseudomonadati</taxon>
        <taxon>Pseudomonadota</taxon>
        <taxon>Alphaproteobacteria</taxon>
        <taxon>Hyphomicrobiales</taxon>
        <taxon>Methylobacteriaceae</taxon>
        <taxon>Hohaiivirga</taxon>
    </lineage>
</organism>
<keyword evidence="2 7" id="KW-0288">FMN</keyword>
<evidence type="ECO:0000256" key="6">
    <source>
        <dbReference type="ARBA" id="ARBA00023244"/>
    </source>
</evidence>
<dbReference type="InterPro" id="IPR052200">
    <property type="entry name" value="Protoporphyrinogen_IX_DH"/>
</dbReference>
<dbReference type="PANTHER" id="PTHR38030:SF2">
    <property type="entry name" value="PROTOPORPHYRINOGEN IX DEHYDROGENASE [QUINONE]"/>
    <property type="match status" value="1"/>
</dbReference>
<evidence type="ECO:0000313" key="10">
    <source>
        <dbReference type="Proteomes" id="UP001418637"/>
    </source>
</evidence>
<dbReference type="InterPro" id="IPR026816">
    <property type="entry name" value="Flavodoxin_dom"/>
</dbReference>
<keyword evidence="3 7" id="KW-0547">Nucleotide-binding</keyword>
<protein>
    <recommendedName>
        <fullName evidence="7">Protoporphyrinogen IX dehydrogenase [quinone]</fullName>
        <ecNumber evidence="7">1.3.5.3</ecNumber>
    </recommendedName>
    <alternativeName>
        <fullName evidence="7">Protoporphyrinogen IX dehydrogenase [menaquinone]</fullName>
    </alternativeName>
    <alternativeName>
        <fullName evidence="7">Protoporphyrinogen IX dehydrogenase [ubiquinone]</fullName>
    </alternativeName>
    <alternativeName>
        <fullName evidence="7">Protoporphyrinogen oxidase</fullName>
        <shortName evidence="7">PPO</shortName>
    </alternativeName>
</protein>
<dbReference type="HAMAP" id="MF_00853">
    <property type="entry name" value="HemG"/>
    <property type="match status" value="1"/>
</dbReference>
<keyword evidence="6 7" id="KW-0627">Porphyrin biosynthesis</keyword>
<comment type="subcellular location">
    <subcellularLocation>
        <location evidence="7">Cell membrane</location>
        <topology evidence="7">Peripheral membrane protein</topology>
    </subcellularLocation>
</comment>
<evidence type="ECO:0000256" key="7">
    <source>
        <dbReference type="HAMAP-Rule" id="MF_00853"/>
    </source>
</evidence>